<name>A0A4Y1QVV3_PRUDU</name>
<gene>
    <name evidence="2" type="ORF">Prudu_004667</name>
</gene>
<protein>
    <submittedName>
        <fullName evidence="2">Uncharacterized protein</fullName>
    </submittedName>
</protein>
<evidence type="ECO:0000313" key="2">
    <source>
        <dbReference type="EMBL" id="BBG95992.1"/>
    </source>
</evidence>
<dbReference type="AlphaFoldDB" id="A0A4Y1QVV3"/>
<reference evidence="2" key="1">
    <citation type="journal article" date="2019" name="Science">
        <title>Mutation of a bHLH transcription factor allowed almond domestication.</title>
        <authorList>
            <person name="Sanchez-Perez R."/>
            <person name="Pavan S."/>
            <person name="Mazzeo R."/>
            <person name="Moldovan C."/>
            <person name="Aiese Cigliano R."/>
            <person name="Del Cueto J."/>
            <person name="Ricciardi F."/>
            <person name="Lotti C."/>
            <person name="Ricciardi L."/>
            <person name="Dicenta F."/>
            <person name="Lopez-Marques R.L."/>
            <person name="Lindberg Moller B."/>
        </authorList>
    </citation>
    <scope>NUCLEOTIDE SEQUENCE</scope>
</reference>
<feature type="region of interest" description="Disordered" evidence="1">
    <location>
        <begin position="50"/>
        <end position="86"/>
    </location>
</feature>
<sequence length="348" mass="38297">MNTTSFLDKQIMDLSQGSSQQNDFIGLMNHPQEVEQQSIRPIIGSSFQSPNIDAKHNLGGGGEGSTRAWNSSESKSNTTSPIRNYGSLDSIKPSELILDKDQNVPDATIVSEIDRTMKKHVDSLLHVLEGVSEKLTQLESRTCHLENSVDDLKISVGNNHGNTDGKMRQLENVLRDVQTGIQVLKDKQAIVETQLQLGKTQVLNSEVGTQSQVSGQTVASESTQAHQQPPHPVNLPSSLPAVSPPNAPPQPMFQSVLPLVPPPNQFSQNQMPPVPQRDLIFQHLVKLKKPQISNTSYLQVSSHSPLLQQHRINNFNLPLNHSILSHHLSCLNSTLHLHLLIPLNSGLH</sequence>
<dbReference type="PANTHER" id="PTHR31805:SF14">
    <property type="entry name" value="RECEPTOR-LIKE KINASE, PUTATIVE (DUF1421)-RELATED"/>
    <property type="match status" value="1"/>
</dbReference>
<proteinExistence type="predicted"/>
<accession>A0A4Y1QVV3</accession>
<organism evidence="2">
    <name type="scientific">Prunus dulcis</name>
    <name type="common">Almond</name>
    <name type="synonym">Amygdalus dulcis</name>
    <dbReference type="NCBI Taxonomy" id="3755"/>
    <lineage>
        <taxon>Eukaryota</taxon>
        <taxon>Viridiplantae</taxon>
        <taxon>Streptophyta</taxon>
        <taxon>Embryophyta</taxon>
        <taxon>Tracheophyta</taxon>
        <taxon>Spermatophyta</taxon>
        <taxon>Magnoliopsida</taxon>
        <taxon>eudicotyledons</taxon>
        <taxon>Gunneridae</taxon>
        <taxon>Pentapetalae</taxon>
        <taxon>rosids</taxon>
        <taxon>fabids</taxon>
        <taxon>Rosales</taxon>
        <taxon>Rosaceae</taxon>
        <taxon>Amygdaloideae</taxon>
        <taxon>Amygdaleae</taxon>
        <taxon>Prunus</taxon>
    </lineage>
</organism>
<dbReference type="PANTHER" id="PTHR31805">
    <property type="entry name" value="RECEPTOR-LIKE KINASE, PUTATIVE (DUF1421)-RELATED"/>
    <property type="match status" value="1"/>
</dbReference>
<dbReference type="EMBL" id="AP019297">
    <property type="protein sequence ID" value="BBG95992.1"/>
    <property type="molecule type" value="Genomic_DNA"/>
</dbReference>
<feature type="compositionally biased region" description="Polar residues" evidence="1">
    <location>
        <begin position="67"/>
        <end position="82"/>
    </location>
</feature>
<feature type="compositionally biased region" description="Polar residues" evidence="1">
    <location>
        <begin position="213"/>
        <end position="227"/>
    </location>
</feature>
<evidence type="ECO:0000256" key="1">
    <source>
        <dbReference type="SAM" id="MobiDB-lite"/>
    </source>
</evidence>
<feature type="region of interest" description="Disordered" evidence="1">
    <location>
        <begin position="213"/>
        <end position="243"/>
    </location>
</feature>